<keyword evidence="2" id="KW-0547">Nucleotide-binding</keyword>
<dbReference type="GO" id="GO:0005524">
    <property type="term" value="F:ATP binding"/>
    <property type="evidence" value="ECO:0007669"/>
    <property type="project" value="UniProtKB-KW"/>
</dbReference>
<evidence type="ECO:0000256" key="3">
    <source>
        <dbReference type="ARBA" id="ARBA00022840"/>
    </source>
</evidence>
<dbReference type="InterPro" id="IPR003439">
    <property type="entry name" value="ABC_transporter-like_ATP-bd"/>
</dbReference>
<proteinExistence type="predicted"/>
<dbReference type="PROSITE" id="PS50893">
    <property type="entry name" value="ABC_TRANSPORTER_2"/>
    <property type="match status" value="1"/>
</dbReference>
<dbReference type="Gene3D" id="3.40.50.300">
    <property type="entry name" value="P-loop containing nucleotide triphosphate hydrolases"/>
    <property type="match status" value="1"/>
</dbReference>
<accession>A0A174J2Y3</accession>
<dbReference type="InterPro" id="IPR027417">
    <property type="entry name" value="P-loop_NTPase"/>
</dbReference>
<keyword evidence="3 5" id="KW-0067">ATP-binding</keyword>
<keyword evidence="5" id="KW-0378">Hydrolase</keyword>
<evidence type="ECO:0000259" key="4">
    <source>
        <dbReference type="PROSITE" id="PS50893"/>
    </source>
</evidence>
<reference evidence="5 6" key="1">
    <citation type="submission" date="2015-09" db="EMBL/GenBank/DDBJ databases">
        <authorList>
            <consortium name="Pathogen Informatics"/>
        </authorList>
    </citation>
    <scope>NUCLEOTIDE SEQUENCE [LARGE SCALE GENOMIC DNA]</scope>
    <source>
        <strain evidence="5 6">2789STDY5608849</strain>
    </source>
</reference>
<dbReference type="SUPFAM" id="SSF52540">
    <property type="entry name" value="P-loop containing nucleoside triphosphate hydrolases"/>
    <property type="match status" value="1"/>
</dbReference>
<feature type="domain" description="ABC transporter" evidence="4">
    <location>
        <begin position="2"/>
        <end position="227"/>
    </location>
</feature>
<gene>
    <name evidence="5" type="primary">drrA_4</name>
    <name evidence="5" type="ORF">ERS852406_03146</name>
</gene>
<sequence length="283" mass="31903">MIKMQNVRKTYPGFDFELSLEIPEGRITGLIGKNGAGKSTAIRLMLGLVKAESGTIELFGKPITEITMQDRQKIGVSLAESGFNGQFTIAEVKKILAKMYPKFDETWFMRECRELRLPEGKQLKEFSNGMKAKLRVLTALSHKAQLLILDEPTAGLDVEARNEILDLLRDYAAEDENRTILITSHIASDLEHLCDDIYLIHGGKQLLHEETDVILEQYGLIKADEAQYAALDKEYLLGSRKEPYGYACLTNDRKYYEKNVPGLVVERAGIDEVILMMTGGKRK</sequence>
<dbReference type="SMART" id="SM00382">
    <property type="entry name" value="AAA"/>
    <property type="match status" value="1"/>
</dbReference>
<protein>
    <submittedName>
        <fullName evidence="5">Daunorubicin/doxorubicin resistance ATP-binding protein DrrA</fullName>
        <ecNumber evidence="5">3.6.3.-</ecNumber>
    </submittedName>
</protein>
<dbReference type="RefSeq" id="WP_055228630.1">
    <property type="nucleotide sequence ID" value="NZ_CYYV01000020.1"/>
</dbReference>
<dbReference type="EC" id="3.6.3.-" evidence="5"/>
<evidence type="ECO:0000313" key="5">
    <source>
        <dbReference type="EMBL" id="CUO91515.1"/>
    </source>
</evidence>
<dbReference type="PANTHER" id="PTHR42939:SF3">
    <property type="entry name" value="ABC TRANSPORTER ATP-BINDING COMPONENT"/>
    <property type="match status" value="1"/>
</dbReference>
<evidence type="ECO:0000313" key="6">
    <source>
        <dbReference type="Proteomes" id="UP000095706"/>
    </source>
</evidence>
<dbReference type="CDD" id="cd03230">
    <property type="entry name" value="ABC_DR_subfamily_A"/>
    <property type="match status" value="1"/>
</dbReference>
<evidence type="ECO:0000256" key="2">
    <source>
        <dbReference type="ARBA" id="ARBA00022741"/>
    </source>
</evidence>
<dbReference type="PANTHER" id="PTHR42939">
    <property type="entry name" value="ABC TRANSPORTER ATP-BINDING PROTEIN ALBC-RELATED"/>
    <property type="match status" value="1"/>
</dbReference>
<evidence type="ECO:0000256" key="1">
    <source>
        <dbReference type="ARBA" id="ARBA00022448"/>
    </source>
</evidence>
<dbReference type="EMBL" id="CYYV01000020">
    <property type="protein sequence ID" value="CUO91515.1"/>
    <property type="molecule type" value="Genomic_DNA"/>
</dbReference>
<dbReference type="GO" id="GO:0016887">
    <property type="term" value="F:ATP hydrolysis activity"/>
    <property type="evidence" value="ECO:0007669"/>
    <property type="project" value="InterPro"/>
</dbReference>
<dbReference type="Pfam" id="PF00005">
    <property type="entry name" value="ABC_tran"/>
    <property type="match status" value="1"/>
</dbReference>
<keyword evidence="1" id="KW-0813">Transport</keyword>
<dbReference type="InterPro" id="IPR003593">
    <property type="entry name" value="AAA+_ATPase"/>
</dbReference>
<dbReference type="InterPro" id="IPR051782">
    <property type="entry name" value="ABC_Transporter_VariousFunc"/>
</dbReference>
<dbReference type="AlphaFoldDB" id="A0A174J2Y3"/>
<name>A0A174J2Y3_9FIRM</name>
<dbReference type="Proteomes" id="UP000095706">
    <property type="component" value="Unassembled WGS sequence"/>
</dbReference>
<organism evidence="5 6">
    <name type="scientific">Fusicatenibacter saccharivorans</name>
    <dbReference type="NCBI Taxonomy" id="1150298"/>
    <lineage>
        <taxon>Bacteria</taxon>
        <taxon>Bacillati</taxon>
        <taxon>Bacillota</taxon>
        <taxon>Clostridia</taxon>
        <taxon>Lachnospirales</taxon>
        <taxon>Lachnospiraceae</taxon>
        <taxon>Fusicatenibacter</taxon>
    </lineage>
</organism>